<evidence type="ECO:0000313" key="1">
    <source>
        <dbReference type="EMBL" id="SVD30822.1"/>
    </source>
</evidence>
<dbReference type="EMBL" id="UINC01142472">
    <property type="protein sequence ID" value="SVD30822.1"/>
    <property type="molecule type" value="Genomic_DNA"/>
</dbReference>
<feature type="non-terminal residue" evidence="1">
    <location>
        <position position="1"/>
    </location>
</feature>
<proteinExistence type="predicted"/>
<name>A0A382U9U4_9ZZZZ</name>
<gene>
    <name evidence="1" type="ORF">METZ01_LOCUS383676</name>
</gene>
<protein>
    <submittedName>
        <fullName evidence="1">Uncharacterized protein</fullName>
    </submittedName>
</protein>
<accession>A0A382U9U4</accession>
<dbReference type="Gene3D" id="2.60.120.560">
    <property type="entry name" value="Exo-inulinase, domain 1"/>
    <property type="match status" value="1"/>
</dbReference>
<organism evidence="1">
    <name type="scientific">marine metagenome</name>
    <dbReference type="NCBI Taxonomy" id="408172"/>
    <lineage>
        <taxon>unclassified sequences</taxon>
        <taxon>metagenomes</taxon>
        <taxon>ecological metagenomes</taxon>
    </lineage>
</organism>
<dbReference type="AlphaFoldDB" id="A0A382U9U4"/>
<reference evidence="1" key="1">
    <citation type="submission" date="2018-05" db="EMBL/GenBank/DDBJ databases">
        <authorList>
            <person name="Lanie J.A."/>
            <person name="Ng W.-L."/>
            <person name="Kazmierczak K.M."/>
            <person name="Andrzejewski T.M."/>
            <person name="Davidsen T.M."/>
            <person name="Wayne K.J."/>
            <person name="Tettelin H."/>
            <person name="Glass J.I."/>
            <person name="Rusch D."/>
            <person name="Podicherti R."/>
            <person name="Tsui H.-C.T."/>
            <person name="Winkler M.E."/>
        </authorList>
    </citation>
    <scope>NUCLEOTIDE SEQUENCE</scope>
</reference>
<feature type="non-terminal residue" evidence="1">
    <location>
        <position position="295"/>
    </location>
</feature>
<sequence length="295" mass="33041">DQVSGLIEEDYPNLVTEYVDSSFRMNIMEAHFTQLSEYKLHFPKDISVTVDLSFGEHPNTWMGIAYRMHNEDNYYLFAVDGQANYKIFSVTSDGPDSNPSYNVDTMFTSYVPQLADEYFSINNIRVDMQGNHFQFFANNILLTSLETDILSQGGVGLVGWTTDNADIIKFSDLEVIDYNKRVVPNEASCILVQKPKDTMLSDTDLRINPLGPLGIDSNIRMSVQPNDLSVIFSARTLDPDNLIIMSRLIAPNGTIIYDINSSLEDECTNNAHYSGSCGAEGEINIQLPSSPKFPL</sequence>